<dbReference type="GO" id="GO:0046872">
    <property type="term" value="F:metal ion binding"/>
    <property type="evidence" value="ECO:0007669"/>
    <property type="project" value="UniProtKB-KW"/>
</dbReference>
<keyword evidence="3" id="KW-0479">Metal-binding</keyword>
<dbReference type="Proteomes" id="UP000593574">
    <property type="component" value="Unassembled WGS sequence"/>
</dbReference>
<evidence type="ECO:0000256" key="2">
    <source>
        <dbReference type="ARBA" id="ARBA00022617"/>
    </source>
</evidence>
<keyword evidence="2" id="KW-0349">Heme</keyword>
<proteinExistence type="inferred from homology"/>
<evidence type="ECO:0000256" key="4">
    <source>
        <dbReference type="ARBA" id="ARBA00023002"/>
    </source>
</evidence>
<dbReference type="PANTHER" id="PTHR47947">
    <property type="entry name" value="CYTOCHROME P450 82C3-RELATED"/>
    <property type="match status" value="1"/>
</dbReference>
<keyword evidence="6" id="KW-0503">Monooxygenase</keyword>
<feature type="transmembrane region" description="Helical" evidence="7">
    <location>
        <begin position="55"/>
        <end position="77"/>
    </location>
</feature>
<feature type="non-terminal residue" evidence="8">
    <location>
        <position position="1"/>
    </location>
</feature>
<sequence length="191" mass="21452">NPIPKSQLYLSSKKNDGSWKTRENVFSRNELRIINCKCKVYIYSASPTSSEALNLLWILAVQHILTLAAHFSCIYFYRSSKKRSRSCSSAPQAGGALPIIGHIHHFGGGWLKEHKQKRLMCGGVIEEQDFMDVMLNILEDANITGFDAGTINKVPCLEVVNAEIEPPLLRSNLTLAQMKQHNEECAKKHNV</sequence>
<evidence type="ECO:0000256" key="3">
    <source>
        <dbReference type="ARBA" id="ARBA00022723"/>
    </source>
</evidence>
<reference evidence="8 9" key="1">
    <citation type="journal article" date="2019" name="Genome Biol. Evol.">
        <title>Insights into the evolution of the New World diploid cottons (Gossypium, subgenus Houzingenia) based on genome sequencing.</title>
        <authorList>
            <person name="Grover C.E."/>
            <person name="Arick M.A. 2nd"/>
            <person name="Thrash A."/>
            <person name="Conover J.L."/>
            <person name="Sanders W.S."/>
            <person name="Peterson D.G."/>
            <person name="Frelichowski J.E."/>
            <person name="Scheffler J.A."/>
            <person name="Scheffler B.E."/>
            <person name="Wendel J.F."/>
        </authorList>
    </citation>
    <scope>NUCLEOTIDE SEQUENCE [LARGE SCALE GENOMIC DNA]</scope>
    <source>
        <strain evidence="8">4</strain>
        <tissue evidence="8">Leaf</tissue>
    </source>
</reference>
<dbReference type="InterPro" id="IPR050651">
    <property type="entry name" value="Plant_Cytochrome_P450_Monoox"/>
</dbReference>
<dbReference type="EMBL" id="JABEZV010442104">
    <property type="protein sequence ID" value="MBA0730068.1"/>
    <property type="molecule type" value="Genomic_DNA"/>
</dbReference>
<accession>A0A7J9B175</accession>
<evidence type="ECO:0000256" key="6">
    <source>
        <dbReference type="ARBA" id="ARBA00023033"/>
    </source>
</evidence>
<dbReference type="GO" id="GO:0004497">
    <property type="term" value="F:monooxygenase activity"/>
    <property type="evidence" value="ECO:0007669"/>
    <property type="project" value="UniProtKB-KW"/>
</dbReference>
<organism evidence="8 9">
    <name type="scientific">Gossypium laxum</name>
    <dbReference type="NCBI Taxonomy" id="34288"/>
    <lineage>
        <taxon>Eukaryota</taxon>
        <taxon>Viridiplantae</taxon>
        <taxon>Streptophyta</taxon>
        <taxon>Embryophyta</taxon>
        <taxon>Tracheophyta</taxon>
        <taxon>Spermatophyta</taxon>
        <taxon>Magnoliopsida</taxon>
        <taxon>eudicotyledons</taxon>
        <taxon>Gunneridae</taxon>
        <taxon>Pentapetalae</taxon>
        <taxon>rosids</taxon>
        <taxon>malvids</taxon>
        <taxon>Malvales</taxon>
        <taxon>Malvaceae</taxon>
        <taxon>Malvoideae</taxon>
        <taxon>Gossypium</taxon>
    </lineage>
</organism>
<evidence type="ECO:0000313" key="9">
    <source>
        <dbReference type="Proteomes" id="UP000593574"/>
    </source>
</evidence>
<evidence type="ECO:0000256" key="5">
    <source>
        <dbReference type="ARBA" id="ARBA00023004"/>
    </source>
</evidence>
<keyword evidence="7" id="KW-0812">Transmembrane</keyword>
<evidence type="ECO:0000256" key="1">
    <source>
        <dbReference type="ARBA" id="ARBA00010617"/>
    </source>
</evidence>
<keyword evidence="5" id="KW-0408">Iron</keyword>
<gene>
    <name evidence="8" type="ORF">Golax_025476</name>
</gene>
<feature type="non-terminal residue" evidence="8">
    <location>
        <position position="191"/>
    </location>
</feature>
<evidence type="ECO:0000256" key="7">
    <source>
        <dbReference type="SAM" id="Phobius"/>
    </source>
</evidence>
<comment type="similarity">
    <text evidence="1">Belongs to the cytochrome P450 family.</text>
</comment>
<name>A0A7J9B175_9ROSI</name>
<keyword evidence="7" id="KW-1133">Transmembrane helix</keyword>
<evidence type="ECO:0000313" key="8">
    <source>
        <dbReference type="EMBL" id="MBA0730068.1"/>
    </source>
</evidence>
<keyword evidence="7" id="KW-0472">Membrane</keyword>
<dbReference type="AlphaFoldDB" id="A0A7J9B175"/>
<comment type="caution">
    <text evidence="8">The sequence shown here is derived from an EMBL/GenBank/DDBJ whole genome shotgun (WGS) entry which is preliminary data.</text>
</comment>
<keyword evidence="9" id="KW-1185">Reference proteome</keyword>
<keyword evidence="4" id="KW-0560">Oxidoreductase</keyword>
<dbReference type="PANTHER" id="PTHR47947:SF29">
    <property type="entry name" value="CYTOCHROME P450 CYP82D47-LIKE"/>
    <property type="match status" value="1"/>
</dbReference>
<protein>
    <submittedName>
        <fullName evidence="8">Uncharacterized protein</fullName>
    </submittedName>
</protein>